<accession>A0A5N6RG85</accession>
<organism evidence="1 2">
    <name type="scientific">Carpinus fangiana</name>
    <dbReference type="NCBI Taxonomy" id="176857"/>
    <lineage>
        <taxon>Eukaryota</taxon>
        <taxon>Viridiplantae</taxon>
        <taxon>Streptophyta</taxon>
        <taxon>Embryophyta</taxon>
        <taxon>Tracheophyta</taxon>
        <taxon>Spermatophyta</taxon>
        <taxon>Magnoliopsida</taxon>
        <taxon>eudicotyledons</taxon>
        <taxon>Gunneridae</taxon>
        <taxon>Pentapetalae</taxon>
        <taxon>rosids</taxon>
        <taxon>fabids</taxon>
        <taxon>Fagales</taxon>
        <taxon>Betulaceae</taxon>
        <taxon>Carpinus</taxon>
    </lineage>
</organism>
<dbReference type="EMBL" id="CM017327">
    <property type="protein sequence ID" value="KAE8098401.1"/>
    <property type="molecule type" value="Genomic_DNA"/>
</dbReference>
<dbReference type="AlphaFoldDB" id="A0A5N6RG85"/>
<dbReference type="Proteomes" id="UP000327013">
    <property type="component" value="Chromosome 7"/>
</dbReference>
<sequence length="87" mass="9406">MDPDAPFSPPWRQGLMNLKPIPLPVLPVMIASQQQPFLLVGNGLVVGVPTYHLAGSLVDLGMAWWQGIATYSCCCQCYPVGPINPDI</sequence>
<evidence type="ECO:0000313" key="2">
    <source>
        <dbReference type="Proteomes" id="UP000327013"/>
    </source>
</evidence>
<protein>
    <submittedName>
        <fullName evidence="1">Uncharacterized protein</fullName>
    </submittedName>
</protein>
<name>A0A5N6RG85_9ROSI</name>
<evidence type="ECO:0000313" key="1">
    <source>
        <dbReference type="EMBL" id="KAE8098401.1"/>
    </source>
</evidence>
<gene>
    <name evidence="1" type="ORF">FH972_016469</name>
</gene>
<proteinExistence type="predicted"/>
<reference evidence="1 2" key="1">
    <citation type="submission" date="2019-06" db="EMBL/GenBank/DDBJ databases">
        <title>A chromosomal-level reference genome of Carpinus fangiana (Coryloideae, Betulaceae).</title>
        <authorList>
            <person name="Yang X."/>
            <person name="Wang Z."/>
            <person name="Zhang L."/>
            <person name="Hao G."/>
            <person name="Liu J."/>
            <person name="Yang Y."/>
        </authorList>
    </citation>
    <scope>NUCLEOTIDE SEQUENCE [LARGE SCALE GENOMIC DNA]</scope>
    <source>
        <strain evidence="1">Cfa_2016G</strain>
        <tissue evidence="1">Leaf</tissue>
    </source>
</reference>
<keyword evidence="2" id="KW-1185">Reference proteome</keyword>